<proteinExistence type="inferred from homology"/>
<evidence type="ECO:0000256" key="11">
    <source>
        <dbReference type="SAM" id="Phobius"/>
    </source>
</evidence>
<evidence type="ECO:0000256" key="6">
    <source>
        <dbReference type="ARBA" id="ARBA00022892"/>
    </source>
</evidence>
<dbReference type="Proteomes" id="UP000039865">
    <property type="component" value="Unassembled WGS sequence"/>
</dbReference>
<dbReference type="FunCoup" id="A0A078B7V9">
    <property type="interactions" value="131"/>
</dbReference>
<sequence length="216" mass="25907">MNIFRLTGDMLHLLAILILLYRIRRSRNCIGLSCKTQEMYLLVFCIRYLDLFMYFISLYNTGMKVFFISATAFTIYLMRYKKPYCTTYDALGDDFPHFKVLLPAAFVITLLINTGYQPWEFVWSYSLWLESIAFIPQIVMLNKIRLIENITSHYVATLGLYRFFYILNWFYRFYIDDFFCWTQILSGILQTGLYVDFLYYYFKSIGEGKQIIELPM</sequence>
<dbReference type="GO" id="GO:0015031">
    <property type="term" value="P:protein transport"/>
    <property type="evidence" value="ECO:0007669"/>
    <property type="project" value="UniProtKB-KW"/>
</dbReference>
<reference evidence="12 13" key="1">
    <citation type="submission" date="2014-06" db="EMBL/GenBank/DDBJ databases">
        <authorList>
            <person name="Swart Estienne"/>
        </authorList>
    </citation>
    <scope>NUCLEOTIDE SEQUENCE [LARGE SCALE GENOMIC DNA]</scope>
    <source>
        <strain evidence="12 13">130c</strain>
    </source>
</reference>
<evidence type="ECO:0000256" key="4">
    <source>
        <dbReference type="ARBA" id="ARBA00022692"/>
    </source>
</evidence>
<dbReference type="GO" id="GO:0016192">
    <property type="term" value="P:vesicle-mediated transport"/>
    <property type="evidence" value="ECO:0007669"/>
    <property type="project" value="UniProtKB-KW"/>
</dbReference>
<dbReference type="Pfam" id="PF00810">
    <property type="entry name" value="ER_lumen_recept"/>
    <property type="match status" value="1"/>
</dbReference>
<evidence type="ECO:0000256" key="5">
    <source>
        <dbReference type="ARBA" id="ARBA00022824"/>
    </source>
</evidence>
<dbReference type="OrthoDB" id="7694678at2759"/>
<keyword evidence="4 11" id="KW-0812">Transmembrane</keyword>
<dbReference type="OMA" id="WKSRSCE"/>
<keyword evidence="7" id="KW-0653">Protein transport</keyword>
<feature type="transmembrane region" description="Helical" evidence="11">
    <location>
        <begin position="153"/>
        <end position="171"/>
    </location>
</feature>
<dbReference type="PRINTS" id="PR00660">
    <property type="entry name" value="ERLUMENR"/>
</dbReference>
<evidence type="ECO:0000256" key="3">
    <source>
        <dbReference type="ARBA" id="ARBA00022448"/>
    </source>
</evidence>
<evidence type="ECO:0000256" key="8">
    <source>
        <dbReference type="ARBA" id="ARBA00022989"/>
    </source>
</evidence>
<protein>
    <submittedName>
        <fullName evidence="12">Er lumen protein retaining receptor</fullName>
    </submittedName>
</protein>
<dbReference type="PANTHER" id="PTHR10585">
    <property type="entry name" value="ER LUMEN PROTEIN RETAINING RECEPTOR"/>
    <property type="match status" value="1"/>
</dbReference>
<accession>A0A078B7V9</accession>
<dbReference type="EMBL" id="CCKQ01018349">
    <property type="protein sequence ID" value="CDW90306.1"/>
    <property type="molecule type" value="Genomic_DNA"/>
</dbReference>
<dbReference type="AlphaFoldDB" id="A0A078B7V9"/>
<keyword evidence="5" id="KW-0256">Endoplasmic reticulum</keyword>
<dbReference type="InParanoid" id="A0A078B7V9"/>
<keyword evidence="10 12" id="KW-0675">Receptor</keyword>
<keyword evidence="6" id="KW-0931">ER-Golgi transport</keyword>
<keyword evidence="9 11" id="KW-0472">Membrane</keyword>
<keyword evidence="8 11" id="KW-1133">Transmembrane helix</keyword>
<evidence type="ECO:0000256" key="2">
    <source>
        <dbReference type="ARBA" id="ARBA00010120"/>
    </source>
</evidence>
<feature type="transmembrane region" description="Helical" evidence="11">
    <location>
        <begin position="183"/>
        <end position="202"/>
    </location>
</feature>
<keyword evidence="13" id="KW-1185">Reference proteome</keyword>
<evidence type="ECO:0000256" key="1">
    <source>
        <dbReference type="ARBA" id="ARBA00004477"/>
    </source>
</evidence>
<evidence type="ECO:0000313" key="12">
    <source>
        <dbReference type="EMBL" id="CDW90306.1"/>
    </source>
</evidence>
<evidence type="ECO:0000256" key="10">
    <source>
        <dbReference type="ARBA" id="ARBA00023170"/>
    </source>
</evidence>
<comment type="similarity">
    <text evidence="2">Belongs to the ERD2 family.</text>
</comment>
<evidence type="ECO:0000256" key="7">
    <source>
        <dbReference type="ARBA" id="ARBA00022927"/>
    </source>
</evidence>
<evidence type="ECO:0000256" key="9">
    <source>
        <dbReference type="ARBA" id="ARBA00023136"/>
    </source>
</evidence>
<evidence type="ECO:0000313" key="13">
    <source>
        <dbReference type="Proteomes" id="UP000039865"/>
    </source>
</evidence>
<name>A0A078B7V9_STYLE</name>
<dbReference type="GO" id="GO:0006621">
    <property type="term" value="P:protein retention in ER lumen"/>
    <property type="evidence" value="ECO:0007669"/>
    <property type="project" value="InterPro"/>
</dbReference>
<feature type="transmembrane region" description="Helical" evidence="11">
    <location>
        <begin position="122"/>
        <end position="141"/>
    </location>
</feature>
<dbReference type="GO" id="GO:0005789">
    <property type="term" value="C:endoplasmic reticulum membrane"/>
    <property type="evidence" value="ECO:0007669"/>
    <property type="project" value="UniProtKB-SubCell"/>
</dbReference>
<keyword evidence="3" id="KW-0813">Transport</keyword>
<dbReference type="InterPro" id="IPR000133">
    <property type="entry name" value="ER_ret_rcpt"/>
</dbReference>
<comment type="subcellular location">
    <subcellularLocation>
        <location evidence="1">Endoplasmic reticulum membrane</location>
        <topology evidence="1">Multi-pass membrane protein</topology>
    </subcellularLocation>
</comment>
<feature type="transmembrane region" description="Helical" evidence="11">
    <location>
        <begin position="98"/>
        <end position="116"/>
    </location>
</feature>
<dbReference type="GO" id="GO:0046923">
    <property type="term" value="F:ER retention sequence binding"/>
    <property type="evidence" value="ECO:0007669"/>
    <property type="project" value="InterPro"/>
</dbReference>
<organism evidence="12 13">
    <name type="scientific">Stylonychia lemnae</name>
    <name type="common">Ciliate</name>
    <dbReference type="NCBI Taxonomy" id="5949"/>
    <lineage>
        <taxon>Eukaryota</taxon>
        <taxon>Sar</taxon>
        <taxon>Alveolata</taxon>
        <taxon>Ciliophora</taxon>
        <taxon>Intramacronucleata</taxon>
        <taxon>Spirotrichea</taxon>
        <taxon>Stichotrichia</taxon>
        <taxon>Sporadotrichida</taxon>
        <taxon>Oxytrichidae</taxon>
        <taxon>Stylonychinae</taxon>
        <taxon>Stylonychia</taxon>
    </lineage>
</organism>
<gene>
    <name evidence="12" type="primary">Contig19725.g20921</name>
    <name evidence="12" type="ORF">STYLEM_19448</name>
</gene>
<feature type="transmembrane region" description="Helical" evidence="11">
    <location>
        <begin position="62"/>
        <end position="78"/>
    </location>
</feature>